<comment type="similarity">
    <text evidence="1">Belongs to the DnaB/DnaD family.</text>
</comment>
<evidence type="ECO:0000256" key="1">
    <source>
        <dbReference type="ARBA" id="ARBA00093462"/>
    </source>
</evidence>
<dbReference type="Proteomes" id="UP001595882">
    <property type="component" value="Unassembled WGS sequence"/>
</dbReference>
<sequence>MANPQVEEGYIRIANDLWNEVLRRNFSKRQLNIIYFIWRLSYGTGQKACTIPTLKKFELAGIHKQDIRKELRFLTECAVLDWNEVTMVFAINKDYHQWQITPHTNWDADQFNDLIAVNIKRKSSAEPAKKVRKLRTPINSKARNIRTDRQEKVSNPRIGTFVKHVSQNSRNPVIAKDSASVKTSLKTVKKKDIKEYNNNNARFHEVMNFYRNNLQKGSTDSPFNSELLRQWYDEFGDELLLAAMKVAAKREAKGVNYIESVLYNWKDAGITTIEAARQYEKQFHSKKQKTQQRSSRENIVPDWYADYRKEHIQKKLEPTQEEKDILAAKSDRMLAEYLANQG</sequence>
<dbReference type="InterPro" id="IPR006343">
    <property type="entry name" value="DnaB/C_C"/>
</dbReference>
<dbReference type="PANTHER" id="PTHR37293">
    <property type="entry name" value="PHAGE REPLICATION PROTEIN-RELATED"/>
    <property type="match status" value="1"/>
</dbReference>
<dbReference type="SUPFAM" id="SSF158499">
    <property type="entry name" value="DnaD domain-like"/>
    <property type="match status" value="1"/>
</dbReference>
<name>A0ABV8WV11_9BACI</name>
<evidence type="ECO:0000313" key="4">
    <source>
        <dbReference type="EMBL" id="MFC4402898.1"/>
    </source>
</evidence>
<dbReference type="InterPro" id="IPR006497">
    <property type="entry name" value="Phage_lambda_VrpO_N"/>
</dbReference>
<dbReference type="InterPro" id="IPR034829">
    <property type="entry name" value="DnaD-like_sf"/>
</dbReference>
<evidence type="ECO:0000313" key="5">
    <source>
        <dbReference type="Proteomes" id="UP001595882"/>
    </source>
</evidence>
<protein>
    <submittedName>
        <fullName evidence="4">Replication protein</fullName>
    </submittedName>
</protein>
<keyword evidence="5" id="KW-1185">Reference proteome</keyword>
<evidence type="ECO:0000259" key="3">
    <source>
        <dbReference type="Pfam" id="PF07261"/>
    </source>
</evidence>
<gene>
    <name evidence="4" type="ORF">ACFOY7_07400</name>
</gene>
<dbReference type="RefSeq" id="WP_390250923.1">
    <property type="nucleotide sequence ID" value="NZ_JBHSDT010000004.1"/>
</dbReference>
<organism evidence="4 5">
    <name type="scientific">Gracilibacillus xinjiangensis</name>
    <dbReference type="NCBI Taxonomy" id="1193282"/>
    <lineage>
        <taxon>Bacteria</taxon>
        <taxon>Bacillati</taxon>
        <taxon>Bacillota</taxon>
        <taxon>Bacilli</taxon>
        <taxon>Bacillales</taxon>
        <taxon>Bacillaceae</taxon>
        <taxon>Gracilibacillus</taxon>
    </lineage>
</organism>
<dbReference type="Gene3D" id="1.10.10.10">
    <property type="entry name" value="Winged helix-like DNA-binding domain superfamily/Winged helix DNA-binding domain"/>
    <property type="match status" value="1"/>
</dbReference>
<dbReference type="InterPro" id="IPR053162">
    <property type="entry name" value="DnaD"/>
</dbReference>
<dbReference type="Gene3D" id="1.10.10.630">
    <property type="entry name" value="DnaD domain-like"/>
    <property type="match status" value="1"/>
</dbReference>
<reference evidence="5" key="1">
    <citation type="journal article" date="2019" name="Int. J. Syst. Evol. Microbiol.">
        <title>The Global Catalogue of Microorganisms (GCM) 10K type strain sequencing project: providing services to taxonomists for standard genome sequencing and annotation.</title>
        <authorList>
            <consortium name="The Broad Institute Genomics Platform"/>
            <consortium name="The Broad Institute Genome Sequencing Center for Infectious Disease"/>
            <person name="Wu L."/>
            <person name="Ma J."/>
        </authorList>
    </citation>
    <scope>NUCLEOTIDE SEQUENCE [LARGE SCALE GENOMIC DNA]</scope>
    <source>
        <strain evidence="5">CCUG 37865</strain>
    </source>
</reference>
<feature type="domain" description="DnaB/C C-terminal" evidence="3">
    <location>
        <begin position="216"/>
        <end position="280"/>
    </location>
</feature>
<dbReference type="Pfam" id="PF04492">
    <property type="entry name" value="Phage_rep_O"/>
    <property type="match status" value="1"/>
</dbReference>
<proteinExistence type="inferred from homology"/>
<dbReference type="InterPro" id="IPR036388">
    <property type="entry name" value="WH-like_DNA-bd_sf"/>
</dbReference>
<feature type="domain" description="Bacteriophage lambda Replication protein O N-terminal" evidence="2">
    <location>
        <begin position="5"/>
        <end position="98"/>
    </location>
</feature>
<accession>A0ABV8WV11</accession>
<dbReference type="Pfam" id="PF07261">
    <property type="entry name" value="DnaB_2"/>
    <property type="match status" value="1"/>
</dbReference>
<dbReference type="EMBL" id="JBHSDT010000004">
    <property type="protein sequence ID" value="MFC4402898.1"/>
    <property type="molecule type" value="Genomic_DNA"/>
</dbReference>
<comment type="caution">
    <text evidence="4">The sequence shown here is derived from an EMBL/GenBank/DDBJ whole genome shotgun (WGS) entry which is preliminary data.</text>
</comment>
<dbReference type="PANTHER" id="PTHR37293:SF5">
    <property type="entry name" value="DNA REPLICATION PROTEIN"/>
    <property type="match status" value="1"/>
</dbReference>
<evidence type="ECO:0000259" key="2">
    <source>
        <dbReference type="Pfam" id="PF04492"/>
    </source>
</evidence>
<dbReference type="NCBIfam" id="TIGR01446">
    <property type="entry name" value="DnaD_dom"/>
    <property type="match status" value="1"/>
</dbReference>